<proteinExistence type="predicted"/>
<dbReference type="AlphaFoldDB" id="A0A177CI05"/>
<dbReference type="PANTHER" id="PTHR42085:SF2">
    <property type="entry name" value="F-BOX DOMAIN-CONTAINING PROTEIN"/>
    <property type="match status" value="1"/>
</dbReference>
<name>A0A177CI05_9PLEO</name>
<dbReference type="EMBL" id="KV441551">
    <property type="protein sequence ID" value="OAG06946.1"/>
    <property type="molecule type" value="Genomic_DNA"/>
</dbReference>
<dbReference type="RefSeq" id="XP_018037311.1">
    <property type="nucleotide sequence ID" value="XM_018173596.1"/>
</dbReference>
<feature type="non-terminal residue" evidence="1">
    <location>
        <position position="1"/>
    </location>
</feature>
<dbReference type="OrthoDB" id="2951834at2759"/>
<keyword evidence="2" id="KW-1185">Reference proteome</keyword>
<sequence>SKSSFPFMKLPLSIRKRIYIHLLTVPGLICVRQNHTSYHNEEKAFLYAEERQLLPGIAYALPQLVVGGFKTRFARLGGNVGVLRVCKEVAREARRVLYGSNTFEIICPALERSPPPDFKIPLFPRGCARRVRHLSIRVRALYALRWLLAGGYASLKDAYDNLEQLDVVFEMEDGVKGAAKGLGKREGDEWAAYVTRLHTHLVTTLFESPHQNQHRLPTWIHLRVLFDGDAY</sequence>
<dbReference type="PANTHER" id="PTHR42085">
    <property type="entry name" value="F-BOX DOMAIN-CONTAINING PROTEIN"/>
    <property type="match status" value="1"/>
</dbReference>
<evidence type="ECO:0000313" key="2">
    <source>
        <dbReference type="Proteomes" id="UP000077069"/>
    </source>
</evidence>
<dbReference type="InParanoid" id="A0A177CI05"/>
<gene>
    <name evidence="1" type="ORF">CC84DRAFT_1062284</name>
</gene>
<reference evidence="1 2" key="1">
    <citation type="submission" date="2016-05" db="EMBL/GenBank/DDBJ databases">
        <title>Comparative analysis of secretome profiles of manganese(II)-oxidizing ascomycete fungi.</title>
        <authorList>
            <consortium name="DOE Joint Genome Institute"/>
            <person name="Zeiner C.A."/>
            <person name="Purvine S.O."/>
            <person name="Zink E.M."/>
            <person name="Wu S."/>
            <person name="Pasa-Tolic L."/>
            <person name="Chaput D.L."/>
            <person name="Haridas S."/>
            <person name="Grigoriev I.V."/>
            <person name="Santelli C.M."/>
            <person name="Hansel C.M."/>
        </authorList>
    </citation>
    <scope>NUCLEOTIDE SEQUENCE [LARGE SCALE GENOMIC DNA]</scope>
    <source>
        <strain evidence="1 2">AP3s5-JAC2a</strain>
    </source>
</reference>
<organism evidence="1 2">
    <name type="scientific">Paraphaeosphaeria sporulosa</name>
    <dbReference type="NCBI Taxonomy" id="1460663"/>
    <lineage>
        <taxon>Eukaryota</taxon>
        <taxon>Fungi</taxon>
        <taxon>Dikarya</taxon>
        <taxon>Ascomycota</taxon>
        <taxon>Pezizomycotina</taxon>
        <taxon>Dothideomycetes</taxon>
        <taxon>Pleosporomycetidae</taxon>
        <taxon>Pleosporales</taxon>
        <taxon>Massarineae</taxon>
        <taxon>Didymosphaeriaceae</taxon>
        <taxon>Paraphaeosphaeria</taxon>
    </lineage>
</organism>
<accession>A0A177CI05</accession>
<evidence type="ECO:0000313" key="1">
    <source>
        <dbReference type="EMBL" id="OAG06946.1"/>
    </source>
</evidence>
<dbReference type="GeneID" id="28757082"/>
<dbReference type="InterPro" id="IPR038883">
    <property type="entry name" value="AN11006-like"/>
</dbReference>
<protein>
    <submittedName>
        <fullName evidence="1">Uncharacterized protein</fullName>
    </submittedName>
</protein>
<dbReference type="Proteomes" id="UP000077069">
    <property type="component" value="Unassembled WGS sequence"/>
</dbReference>
<feature type="non-terminal residue" evidence="1">
    <location>
        <position position="231"/>
    </location>
</feature>